<comment type="caution">
    <text evidence="1">The sequence shown here is derived from an EMBL/GenBank/DDBJ whole genome shotgun (WGS) entry which is preliminary data.</text>
</comment>
<gene>
    <name evidence="1" type="ORF">J1N35_028115</name>
</gene>
<proteinExistence type="predicted"/>
<reference evidence="1 2" key="1">
    <citation type="journal article" date="2021" name="Plant Biotechnol. J.">
        <title>Multi-omics assisted identification of the key and species-specific regulatory components of drought-tolerant mechanisms in Gossypium stocksii.</title>
        <authorList>
            <person name="Yu D."/>
            <person name="Ke L."/>
            <person name="Zhang D."/>
            <person name="Wu Y."/>
            <person name="Sun Y."/>
            <person name="Mei J."/>
            <person name="Sun J."/>
            <person name="Sun Y."/>
        </authorList>
    </citation>
    <scope>NUCLEOTIDE SEQUENCE [LARGE SCALE GENOMIC DNA]</scope>
    <source>
        <strain evidence="2">cv. E1</strain>
        <tissue evidence="1">Leaf</tissue>
    </source>
</reference>
<organism evidence="1 2">
    <name type="scientific">Gossypium stocksii</name>
    <dbReference type="NCBI Taxonomy" id="47602"/>
    <lineage>
        <taxon>Eukaryota</taxon>
        <taxon>Viridiplantae</taxon>
        <taxon>Streptophyta</taxon>
        <taxon>Embryophyta</taxon>
        <taxon>Tracheophyta</taxon>
        <taxon>Spermatophyta</taxon>
        <taxon>Magnoliopsida</taxon>
        <taxon>eudicotyledons</taxon>
        <taxon>Gunneridae</taxon>
        <taxon>Pentapetalae</taxon>
        <taxon>rosids</taxon>
        <taxon>malvids</taxon>
        <taxon>Malvales</taxon>
        <taxon>Malvaceae</taxon>
        <taxon>Malvoideae</taxon>
        <taxon>Gossypium</taxon>
    </lineage>
</organism>
<keyword evidence="2" id="KW-1185">Reference proteome</keyword>
<evidence type="ECO:0000313" key="2">
    <source>
        <dbReference type="Proteomes" id="UP000828251"/>
    </source>
</evidence>
<dbReference type="EMBL" id="JAIQCV010000009">
    <property type="protein sequence ID" value="KAH1063128.1"/>
    <property type="molecule type" value="Genomic_DNA"/>
</dbReference>
<dbReference type="AlphaFoldDB" id="A0A9D3ZRU1"/>
<accession>A0A9D3ZRU1</accession>
<protein>
    <submittedName>
        <fullName evidence="1">Uncharacterized protein</fullName>
    </submittedName>
</protein>
<name>A0A9D3ZRU1_9ROSI</name>
<dbReference type="Proteomes" id="UP000828251">
    <property type="component" value="Unassembled WGS sequence"/>
</dbReference>
<sequence length="212" mass="24254">MQLQLWLPMDESVVTEVAQPANWGSICYKLLGVVPEMIFGELMEDSTKERRVQYELANLAGVRRVGNIVPGNVLDDETIKNQNWWLPFITTIMGSVPLSIFTSSSGLSVYIPTCNKYTLSSRCTRRIEYCDSLDSSNRFPRYLKSLMIYIESTYGDQIQIGWYSTRNISRCGIIGWTIDHPSSMWYIPEPSHFSIIAMPATMYRPSMHEAPM</sequence>
<evidence type="ECO:0000313" key="1">
    <source>
        <dbReference type="EMBL" id="KAH1063128.1"/>
    </source>
</evidence>